<dbReference type="InterPro" id="IPR038550">
    <property type="entry name" value="GPCR_3_9-Cys_sf"/>
</dbReference>
<feature type="transmembrane region" description="Helical" evidence="6">
    <location>
        <begin position="545"/>
        <end position="568"/>
    </location>
</feature>
<comment type="subcellular location">
    <subcellularLocation>
        <location evidence="1">Membrane</location>
        <topology evidence="1">Multi-pass membrane protein</topology>
    </subcellularLocation>
</comment>
<keyword evidence="4 6" id="KW-0472">Membrane</keyword>
<dbReference type="GO" id="GO:0016020">
    <property type="term" value="C:membrane"/>
    <property type="evidence" value="ECO:0007669"/>
    <property type="project" value="UniProtKB-SubCell"/>
</dbReference>
<proteinExistence type="predicted"/>
<evidence type="ECO:0000259" key="7">
    <source>
        <dbReference type="Pfam" id="PF00003"/>
    </source>
</evidence>
<feature type="transmembrane region" description="Helical" evidence="6">
    <location>
        <begin position="428"/>
        <end position="450"/>
    </location>
</feature>
<evidence type="ECO:0000256" key="2">
    <source>
        <dbReference type="ARBA" id="ARBA00022692"/>
    </source>
</evidence>
<dbReference type="OrthoDB" id="5984008at2759"/>
<dbReference type="AlphaFoldDB" id="A0A177AY29"/>
<dbReference type="PANTHER" id="PTHR24060">
    <property type="entry name" value="METABOTROPIC GLUTAMATE RECEPTOR"/>
    <property type="match status" value="1"/>
</dbReference>
<organism evidence="8 9">
    <name type="scientific">Intoshia linei</name>
    <dbReference type="NCBI Taxonomy" id="1819745"/>
    <lineage>
        <taxon>Eukaryota</taxon>
        <taxon>Metazoa</taxon>
        <taxon>Spiralia</taxon>
        <taxon>Lophotrochozoa</taxon>
        <taxon>Mesozoa</taxon>
        <taxon>Orthonectida</taxon>
        <taxon>Rhopaluridae</taxon>
        <taxon>Intoshia</taxon>
    </lineage>
</organism>
<evidence type="ECO:0000256" key="3">
    <source>
        <dbReference type="ARBA" id="ARBA00022989"/>
    </source>
</evidence>
<dbReference type="Gene3D" id="2.10.50.30">
    <property type="entry name" value="GPCR, family 3, nine cysteines domain"/>
    <property type="match status" value="1"/>
</dbReference>
<evidence type="ECO:0000313" key="8">
    <source>
        <dbReference type="EMBL" id="OAF66094.1"/>
    </source>
</evidence>
<dbReference type="Pfam" id="PF00003">
    <property type="entry name" value="7tm_3"/>
    <property type="match status" value="1"/>
</dbReference>
<feature type="transmembrane region" description="Helical" evidence="6">
    <location>
        <begin position="368"/>
        <end position="389"/>
    </location>
</feature>
<evidence type="ECO:0000256" key="6">
    <source>
        <dbReference type="SAM" id="Phobius"/>
    </source>
</evidence>
<keyword evidence="9" id="KW-1185">Reference proteome</keyword>
<protein>
    <recommendedName>
        <fullName evidence="7">G-protein coupled receptors family 3 profile domain-containing protein</fullName>
    </recommendedName>
</protein>
<feature type="domain" description="G-protein coupled receptors family 3 profile" evidence="7">
    <location>
        <begin position="368"/>
        <end position="594"/>
    </location>
</feature>
<sequence length="677" mass="79895">MNIKYVSVIYEESKYAYSLMKSFEEYSLNGIYGRLCVDISYSLSYKNINTSMENFIKLISKSEKSAVIISFIESLNYVTFFNLIRKYTDKELLIITTDGFSFEWHKIQNSISPEMFKGITVVNIGTLVHNHPYKKEDDLIWKSIQNHMDYLKKEKIKFSEKKWENTYIPVCTLPLIHIAASLIIEEMHQTKLKNTCVKINKNNKVCLNCDKKYVNMDIAISHLSVIKDKKLEYTLLAKLVTENDHKSLIWYKENFFEKLLKILLYRKAKFFTGNTNTSDKYAGYKLNQKNVEIYHIYECSRRCELNEYPKYTGSQCCFNCFLLRDNEIFIDGKTFSCDLDHWPNILRDKCILKEEIWIDIERLFSAQVLSFLLSIIILIIFTFICIVVKKRKHRLYQETQFVWHITMLICLFVYTISLSFYLRKPNNYICPAITASYFLPISIILGICITKSIRGMRISRELGKNHFDKSVLKTRNDFVFVIFFFTFQLISLFVAYSLEYDYKNDVKMVKLSNDRYVYLSCRNYPSLILSYRQRKISLNFFESYWISRTFACLLIKVALFSILIILLPNYINNFLIIGKIIFIFIIIIFLYIPPFYAVLWIHDSGIVYLNNNTSLCIGNDKTISQSNKNLYEIKDQETKSESIPDLPSIQLPESKIEKLTSLKNLLMRIDKNQSSQM</sequence>
<keyword evidence="2 6" id="KW-0812">Transmembrane</keyword>
<dbReference type="EMBL" id="LWCA01001039">
    <property type="protein sequence ID" value="OAF66094.1"/>
    <property type="molecule type" value="Genomic_DNA"/>
</dbReference>
<keyword evidence="3 6" id="KW-1133">Transmembrane helix</keyword>
<feature type="transmembrane region" description="Helical" evidence="6">
    <location>
        <begin position="478"/>
        <end position="498"/>
    </location>
</feature>
<evidence type="ECO:0000256" key="5">
    <source>
        <dbReference type="ARBA" id="ARBA00023180"/>
    </source>
</evidence>
<keyword evidence="5" id="KW-0325">Glycoprotein</keyword>
<dbReference type="InterPro" id="IPR017978">
    <property type="entry name" value="GPCR_3_C"/>
</dbReference>
<feature type="transmembrane region" description="Helical" evidence="6">
    <location>
        <begin position="401"/>
        <end position="422"/>
    </location>
</feature>
<gene>
    <name evidence="8" type="ORF">A3Q56_06168</name>
</gene>
<dbReference type="InterPro" id="IPR050726">
    <property type="entry name" value="mGluR"/>
</dbReference>
<reference evidence="8 9" key="1">
    <citation type="submission" date="2016-04" db="EMBL/GenBank/DDBJ databases">
        <title>The genome of Intoshia linei affirms orthonectids as highly simplified spiralians.</title>
        <authorList>
            <person name="Mikhailov K.V."/>
            <person name="Slusarev G.S."/>
            <person name="Nikitin M.A."/>
            <person name="Logacheva M.D."/>
            <person name="Penin A."/>
            <person name="Aleoshin V."/>
            <person name="Panchin Y.V."/>
        </authorList>
    </citation>
    <scope>NUCLEOTIDE SEQUENCE [LARGE SCALE GENOMIC DNA]</scope>
    <source>
        <strain evidence="8">Intl2013</strain>
        <tissue evidence="8">Whole animal</tissue>
    </source>
</reference>
<name>A0A177AY29_9BILA</name>
<evidence type="ECO:0000256" key="1">
    <source>
        <dbReference type="ARBA" id="ARBA00004141"/>
    </source>
</evidence>
<dbReference type="Proteomes" id="UP000078046">
    <property type="component" value="Unassembled WGS sequence"/>
</dbReference>
<comment type="caution">
    <text evidence="8">The sequence shown here is derived from an EMBL/GenBank/DDBJ whole genome shotgun (WGS) entry which is preliminary data.</text>
</comment>
<evidence type="ECO:0000256" key="4">
    <source>
        <dbReference type="ARBA" id="ARBA00023136"/>
    </source>
</evidence>
<feature type="transmembrane region" description="Helical" evidence="6">
    <location>
        <begin position="580"/>
        <end position="601"/>
    </location>
</feature>
<dbReference type="Gene3D" id="3.40.50.2300">
    <property type="match status" value="1"/>
</dbReference>
<accession>A0A177AY29</accession>
<dbReference type="GO" id="GO:0004930">
    <property type="term" value="F:G protein-coupled receptor activity"/>
    <property type="evidence" value="ECO:0007669"/>
    <property type="project" value="InterPro"/>
</dbReference>
<evidence type="ECO:0000313" key="9">
    <source>
        <dbReference type="Proteomes" id="UP000078046"/>
    </source>
</evidence>